<dbReference type="Gene3D" id="3.30.559.10">
    <property type="entry name" value="Chloramphenicol acetyltransferase-like domain"/>
    <property type="match status" value="1"/>
</dbReference>
<evidence type="ECO:0000313" key="3">
    <source>
        <dbReference type="EMBL" id="UWZ57006.1"/>
    </source>
</evidence>
<dbReference type="GO" id="GO:0008610">
    <property type="term" value="P:lipid biosynthetic process"/>
    <property type="evidence" value="ECO:0007669"/>
    <property type="project" value="UniProtKB-ARBA"/>
</dbReference>
<proteinExistence type="predicted"/>
<keyword evidence="4" id="KW-1185">Reference proteome</keyword>
<dbReference type="Proteomes" id="UP001058003">
    <property type="component" value="Chromosome"/>
</dbReference>
<dbReference type="EMBL" id="CP073767">
    <property type="protein sequence ID" value="UWZ57006.1"/>
    <property type="molecule type" value="Genomic_DNA"/>
</dbReference>
<evidence type="ECO:0000313" key="4">
    <source>
        <dbReference type="Proteomes" id="UP001058003"/>
    </source>
</evidence>
<dbReference type="Pfam" id="PF00668">
    <property type="entry name" value="Condensation"/>
    <property type="match status" value="1"/>
</dbReference>
<name>A0A9Q9IJZ2_9ACTN</name>
<dbReference type="GO" id="GO:0003824">
    <property type="term" value="F:catalytic activity"/>
    <property type="evidence" value="ECO:0007669"/>
    <property type="project" value="InterPro"/>
</dbReference>
<protein>
    <recommendedName>
        <fullName evidence="2">Condensation domain-containing protein</fullName>
    </recommendedName>
</protein>
<dbReference type="GO" id="GO:0044550">
    <property type="term" value="P:secondary metabolite biosynthetic process"/>
    <property type="evidence" value="ECO:0007669"/>
    <property type="project" value="TreeGrafter"/>
</dbReference>
<sequence>MVERIVVPFEGDGAGVGGLTWGQQQVWRAIVEVGASMSMGGVVPVTDGRVVPDFVEELRFLMSRFAALRSRLVFAEPWHATSVDACHLVRQEIAGRGEAVLEVHDAADDEDPAAVAAALFAAWKARDFDYTGEWPIREAVVRHRGAVTHVVVLVCHLAADGSGLGTMIRELAERDPVTRQPRGPYTAMQPLALVEAQRTSKRQTDTALRYWEAQLRAVRPRRFPATVDRGEPRWRRVVWRSTALLLAAERVAAGLGIDTAPVLLAAYGTAFNAVTGQTAPFATQVIVSNRFRPGLADVVTPLAQNGLVVVDLHGVTAGEAVDRARRASMNASKHAYYDPAARLALIDRIGAEHGEPVDLAVFYNDRRVGVIEAHGPLDTMPTAGEIEAALPLTELVSDTPMPYFNEKLMVNVDDVVGTVQLTVEVDTHHLAIGDLHRLLAAMEAFTVGAARSLDQAAPDADPGAAAGAASPAPQAVASM</sequence>
<dbReference type="OrthoDB" id="5194982at2"/>
<dbReference type="SUPFAM" id="SSF52777">
    <property type="entry name" value="CoA-dependent acyltransferases"/>
    <property type="match status" value="2"/>
</dbReference>
<dbReference type="PANTHER" id="PTHR45527">
    <property type="entry name" value="NONRIBOSOMAL PEPTIDE SYNTHETASE"/>
    <property type="match status" value="1"/>
</dbReference>
<dbReference type="InterPro" id="IPR001242">
    <property type="entry name" value="Condensation_dom"/>
</dbReference>
<dbReference type="PANTHER" id="PTHR45527:SF1">
    <property type="entry name" value="FATTY ACID SYNTHASE"/>
    <property type="match status" value="1"/>
</dbReference>
<accession>A0A9Q9IJZ2</accession>
<dbReference type="KEGG" id="daur:Daura_13055"/>
<dbReference type="AlphaFoldDB" id="A0A9Q9IJZ2"/>
<reference evidence="3" key="1">
    <citation type="submission" date="2021-04" db="EMBL/GenBank/DDBJ databases">
        <title>Dactylosporangium aurantiacum NRRL B-8018 full assembly.</title>
        <authorList>
            <person name="Hartkoorn R.C."/>
            <person name="Beaudoing E."/>
            <person name="Hot D."/>
        </authorList>
    </citation>
    <scope>NUCLEOTIDE SEQUENCE</scope>
    <source>
        <strain evidence="3">NRRL B-8018</strain>
    </source>
</reference>
<feature type="region of interest" description="Disordered" evidence="1">
    <location>
        <begin position="456"/>
        <end position="479"/>
    </location>
</feature>
<organism evidence="3 4">
    <name type="scientific">Dactylosporangium aurantiacum</name>
    <dbReference type="NCBI Taxonomy" id="35754"/>
    <lineage>
        <taxon>Bacteria</taxon>
        <taxon>Bacillati</taxon>
        <taxon>Actinomycetota</taxon>
        <taxon>Actinomycetes</taxon>
        <taxon>Micromonosporales</taxon>
        <taxon>Micromonosporaceae</taxon>
        <taxon>Dactylosporangium</taxon>
    </lineage>
</organism>
<dbReference type="GO" id="GO:0043041">
    <property type="term" value="P:amino acid activation for nonribosomal peptide biosynthetic process"/>
    <property type="evidence" value="ECO:0007669"/>
    <property type="project" value="TreeGrafter"/>
</dbReference>
<dbReference type="Gene3D" id="3.30.559.30">
    <property type="entry name" value="Nonribosomal peptide synthetase, condensation domain"/>
    <property type="match status" value="1"/>
</dbReference>
<evidence type="ECO:0000259" key="2">
    <source>
        <dbReference type="Pfam" id="PF00668"/>
    </source>
</evidence>
<dbReference type="GO" id="GO:0005737">
    <property type="term" value="C:cytoplasm"/>
    <property type="evidence" value="ECO:0007669"/>
    <property type="project" value="TreeGrafter"/>
</dbReference>
<dbReference type="InterPro" id="IPR023213">
    <property type="entry name" value="CAT-like_dom_sf"/>
</dbReference>
<feature type="domain" description="Condensation" evidence="2">
    <location>
        <begin position="90"/>
        <end position="338"/>
    </location>
</feature>
<evidence type="ECO:0000256" key="1">
    <source>
        <dbReference type="SAM" id="MobiDB-lite"/>
    </source>
</evidence>
<dbReference type="RefSeq" id="WP_033361419.1">
    <property type="nucleotide sequence ID" value="NZ_CP073767.1"/>
</dbReference>
<dbReference type="GO" id="GO:0031177">
    <property type="term" value="F:phosphopantetheine binding"/>
    <property type="evidence" value="ECO:0007669"/>
    <property type="project" value="TreeGrafter"/>
</dbReference>
<gene>
    <name evidence="3" type="ORF">Daura_13055</name>
</gene>